<accession>B4FYW0</accession>
<dbReference type="EMBL" id="BT042298">
    <property type="protein sequence ID" value="ACF87303.1"/>
    <property type="molecule type" value="mRNA"/>
</dbReference>
<dbReference type="GeneID" id="100274065"/>
<sequence length="228" mass="24454">MPACGRTAVTPAGATPALLRVLSLDLSPQCGNPRLGLLGDFRWCSSDVGALKVGVAGLVGRRTTGGLRRKLCLVGTRRAATTFRLRFSFLKAQPRRPLVCVFVGVVEALCHSAWLGGVGAIVALGVCFLPEFGVVDLCSWRRIGAASCGVCEAWQRWRAVILFLASVSGFRRRRVALAVCGSSWGVGAARPLCLSLATMTLDVFVCVRLLLSRWFVRAFTGFSTVRPV</sequence>
<dbReference type="HOGENOM" id="CLU_106027_0_0_1"/>
<name>B4FYW0_MAIZE</name>
<evidence type="ECO:0000313" key="1">
    <source>
        <dbReference type="EMBL" id="ACF87303.1"/>
    </source>
</evidence>
<dbReference type="EMBL" id="BT054536">
    <property type="protein sequence ID" value="ACL53143.1"/>
    <property type="molecule type" value="mRNA"/>
</dbReference>
<organism evidence="1">
    <name type="scientific">Zea mays</name>
    <name type="common">Maize</name>
    <dbReference type="NCBI Taxonomy" id="4577"/>
    <lineage>
        <taxon>Eukaryota</taxon>
        <taxon>Viridiplantae</taxon>
        <taxon>Streptophyta</taxon>
        <taxon>Embryophyta</taxon>
        <taxon>Tracheophyta</taxon>
        <taxon>Spermatophyta</taxon>
        <taxon>Magnoliopsida</taxon>
        <taxon>Liliopsida</taxon>
        <taxon>Poales</taxon>
        <taxon>Poaceae</taxon>
        <taxon>PACMAD clade</taxon>
        <taxon>Panicoideae</taxon>
        <taxon>Andropogonodae</taxon>
        <taxon>Andropogoneae</taxon>
        <taxon>Tripsacinae</taxon>
        <taxon>Zea</taxon>
    </lineage>
</organism>
<proteinExistence type="evidence at transcript level"/>
<reference evidence="1" key="1">
    <citation type="journal article" date="2009" name="PLoS Genet.">
        <title>Sequencing, mapping, and analysis of 27,455 maize full-length cDNAs.</title>
        <authorList>
            <person name="Soderlund C."/>
            <person name="Descour A."/>
            <person name="Kudrna D."/>
            <person name="Bomhoff M."/>
            <person name="Boyd L."/>
            <person name="Currie J."/>
            <person name="Angelova A."/>
            <person name="Collura K."/>
            <person name="Wissotski M."/>
            <person name="Ashley E."/>
            <person name="Morrow D."/>
            <person name="Fernandes J."/>
            <person name="Walbot V."/>
            <person name="Yu Y."/>
        </authorList>
    </citation>
    <scope>NUCLEOTIDE SEQUENCE</scope>
    <source>
        <strain evidence="1">B73</strain>
    </source>
</reference>
<protein>
    <submittedName>
        <fullName evidence="1">Uncharacterized protein</fullName>
    </submittedName>
</protein>
<dbReference type="ExpressionAtlas" id="B4FYW0">
    <property type="expression patterns" value="baseline"/>
</dbReference>
<dbReference type="KEGG" id="zma:100274065"/>
<dbReference type="AlphaFoldDB" id="B4FYW0"/>
<dbReference type="RefSeq" id="NP_001141916.1">
    <property type="nucleotide sequence ID" value="NM_001148444.1"/>
</dbReference>